<sequence>MSYTEQLRIPFFPVPVRPQPVTRAGPAGSTHWPTGWGSPLHRDHPQFRSTTHVNDKRKKLWLCGWSREGACFQRTAHLAVNVDENENQGIPDYGDHFVRLGSVSRTVRQEKGHVSVSLMALVSWPPTNIFVCVPVSLISERLKAPALQPQQSYLPASNFLSHSAQPMSIHLEGGQ</sequence>
<accession>A0AAD8V4A4</accession>
<reference evidence="1" key="1">
    <citation type="submission" date="2021-06" db="EMBL/GenBank/DDBJ databases">
        <title>Comparative genomics, transcriptomics and evolutionary studies reveal genomic signatures of adaptation to plant cell wall in hemibiotrophic fungi.</title>
        <authorList>
            <consortium name="DOE Joint Genome Institute"/>
            <person name="Baroncelli R."/>
            <person name="Diaz J.F."/>
            <person name="Benocci T."/>
            <person name="Peng M."/>
            <person name="Battaglia E."/>
            <person name="Haridas S."/>
            <person name="Andreopoulos W."/>
            <person name="Labutti K."/>
            <person name="Pangilinan J."/>
            <person name="Floch G.L."/>
            <person name="Makela M.R."/>
            <person name="Henrissat B."/>
            <person name="Grigoriev I.V."/>
            <person name="Crouch J.A."/>
            <person name="De Vries R.P."/>
            <person name="Sukno S.A."/>
            <person name="Thon M.R."/>
        </authorList>
    </citation>
    <scope>NUCLEOTIDE SEQUENCE</scope>
    <source>
        <strain evidence="1">CBS 125086</strain>
    </source>
</reference>
<keyword evidence="2" id="KW-1185">Reference proteome</keyword>
<dbReference type="RefSeq" id="XP_060412702.1">
    <property type="nucleotide sequence ID" value="XM_060551963.1"/>
</dbReference>
<dbReference type="AlphaFoldDB" id="A0AAD8V4A4"/>
<evidence type="ECO:0000313" key="2">
    <source>
        <dbReference type="Proteomes" id="UP001230504"/>
    </source>
</evidence>
<proteinExistence type="predicted"/>
<protein>
    <submittedName>
        <fullName evidence="1">Uncharacterized protein</fullName>
    </submittedName>
</protein>
<dbReference type="Proteomes" id="UP001230504">
    <property type="component" value="Unassembled WGS sequence"/>
</dbReference>
<comment type="caution">
    <text evidence="1">The sequence shown here is derived from an EMBL/GenBank/DDBJ whole genome shotgun (WGS) entry which is preliminary data.</text>
</comment>
<gene>
    <name evidence="1" type="ORF">LY79DRAFT_263529</name>
</gene>
<dbReference type="GeneID" id="85436203"/>
<dbReference type="EMBL" id="JAHLJV010000042">
    <property type="protein sequence ID" value="KAK1585685.1"/>
    <property type="molecule type" value="Genomic_DNA"/>
</dbReference>
<organism evidence="1 2">
    <name type="scientific">Colletotrichum navitas</name>
    <dbReference type="NCBI Taxonomy" id="681940"/>
    <lineage>
        <taxon>Eukaryota</taxon>
        <taxon>Fungi</taxon>
        <taxon>Dikarya</taxon>
        <taxon>Ascomycota</taxon>
        <taxon>Pezizomycotina</taxon>
        <taxon>Sordariomycetes</taxon>
        <taxon>Hypocreomycetidae</taxon>
        <taxon>Glomerellales</taxon>
        <taxon>Glomerellaceae</taxon>
        <taxon>Colletotrichum</taxon>
        <taxon>Colletotrichum graminicola species complex</taxon>
    </lineage>
</organism>
<name>A0AAD8V4A4_9PEZI</name>
<evidence type="ECO:0000313" key="1">
    <source>
        <dbReference type="EMBL" id="KAK1585685.1"/>
    </source>
</evidence>